<dbReference type="InterPro" id="IPR028082">
    <property type="entry name" value="Peripla_BP_I"/>
</dbReference>
<accession>A0A2G3DWB8</accession>
<dbReference type="SUPFAM" id="SSF53822">
    <property type="entry name" value="Periplasmic binding protein-like I"/>
    <property type="match status" value="1"/>
</dbReference>
<protein>
    <recommendedName>
        <fullName evidence="4">Periplasmic binding protein domain-containing protein</fullName>
    </recommendedName>
</protein>
<feature type="transmembrane region" description="Helical" evidence="1">
    <location>
        <begin position="7"/>
        <end position="28"/>
    </location>
</feature>
<keyword evidence="1" id="KW-0812">Transmembrane</keyword>
<organism evidence="2 3">
    <name type="scientific">Pseudobutyrivibrio ruminis</name>
    <dbReference type="NCBI Taxonomy" id="46206"/>
    <lineage>
        <taxon>Bacteria</taxon>
        <taxon>Bacillati</taxon>
        <taxon>Bacillota</taxon>
        <taxon>Clostridia</taxon>
        <taxon>Lachnospirales</taxon>
        <taxon>Lachnospiraceae</taxon>
        <taxon>Pseudobutyrivibrio</taxon>
    </lineage>
</organism>
<keyword evidence="1" id="KW-0472">Membrane</keyword>
<dbReference type="Proteomes" id="UP000225889">
    <property type="component" value="Unassembled WGS sequence"/>
</dbReference>
<dbReference type="RefSeq" id="WP_099391926.1">
    <property type="nucleotide sequence ID" value="NZ_PDYF01000011.1"/>
</dbReference>
<reference evidence="2 3" key="2">
    <citation type="submission" date="2017-10" db="EMBL/GenBank/DDBJ databases">
        <authorList>
            <person name="Banno H."/>
            <person name="Chua N.-H."/>
        </authorList>
    </citation>
    <scope>NUCLEOTIDE SEQUENCE [LARGE SCALE GENOMIC DNA]</scope>
    <source>
        <strain evidence="2 3">JK626</strain>
    </source>
</reference>
<gene>
    <name evidence="2" type="ORF">CSX01_07475</name>
</gene>
<evidence type="ECO:0000313" key="2">
    <source>
        <dbReference type="EMBL" id="PHU35160.1"/>
    </source>
</evidence>
<evidence type="ECO:0000313" key="3">
    <source>
        <dbReference type="Proteomes" id="UP000225889"/>
    </source>
</evidence>
<evidence type="ECO:0000256" key="1">
    <source>
        <dbReference type="SAM" id="Phobius"/>
    </source>
</evidence>
<dbReference type="AlphaFoldDB" id="A0A2G3DWB8"/>
<reference evidence="2 3" key="1">
    <citation type="submission" date="2017-10" db="EMBL/GenBank/DDBJ databases">
        <title>Resolving the taxonomy of Roseburia spp., Eubacterium rectale and Agathobacter spp. through phylogenomic analysis.</title>
        <authorList>
            <person name="Sheridan P.O."/>
            <person name="Walker A.W."/>
            <person name="Duncan S.H."/>
            <person name="Scott K.P."/>
            <person name="Toole P.W.O."/>
            <person name="Luis P."/>
            <person name="Flint H.J."/>
        </authorList>
    </citation>
    <scope>NUCLEOTIDE SEQUENCE [LARGE SCALE GENOMIC DNA]</scope>
    <source>
        <strain evidence="2 3">JK626</strain>
    </source>
</reference>
<proteinExistence type="predicted"/>
<dbReference type="Gene3D" id="3.40.50.2300">
    <property type="match status" value="2"/>
</dbReference>
<name>A0A2G3DWB8_9FIRM</name>
<keyword evidence="1" id="KW-1133">Transmembrane helix</keyword>
<evidence type="ECO:0008006" key="4">
    <source>
        <dbReference type="Google" id="ProtNLM"/>
    </source>
</evidence>
<comment type="caution">
    <text evidence="2">The sequence shown here is derived from an EMBL/GenBank/DDBJ whole genome shotgun (WGS) entry which is preliminary data.</text>
</comment>
<sequence>MKNRKIIIGFIIAFFCLLLIETFIYLTYSNTQKDEVKIAFIVTGDNLDEWESMKAGAETAALDKDVSVDFVNVPVDLGSEGEQEAVLRAFNDGADYAVVATSDYPAMISFINERQLFNKVFLARNGALNATINGVVADDEAIATDFSRYISFNYNCKNILIVSSHEDVNVDTLKESLIENLDSKGIKAEYRLMSSDPSVIKKSLYNIEILGNYDGIITLDYYTMEGAASGKLRINRDIKVFSVDNSQEAVYYLDSQGINALAFKDDYSMGFLAVLQITDKKEYGNMASNAPLYYIADREIMYSDELEKVLFPFVK</sequence>
<dbReference type="EMBL" id="PDYF01000011">
    <property type="protein sequence ID" value="PHU35160.1"/>
    <property type="molecule type" value="Genomic_DNA"/>
</dbReference>